<accession>A0A0D3KNP8</accession>
<dbReference type="KEGG" id="ehx:EMIHUDRAFT_467050"/>
<evidence type="ECO:0000256" key="1">
    <source>
        <dbReference type="SAM" id="MobiDB-lite"/>
    </source>
</evidence>
<organism evidence="2 3">
    <name type="scientific">Emiliania huxleyi (strain CCMP1516)</name>
    <dbReference type="NCBI Taxonomy" id="280463"/>
    <lineage>
        <taxon>Eukaryota</taxon>
        <taxon>Haptista</taxon>
        <taxon>Haptophyta</taxon>
        <taxon>Prymnesiophyceae</taxon>
        <taxon>Isochrysidales</taxon>
        <taxon>Noelaerhabdaceae</taxon>
        <taxon>Emiliania</taxon>
    </lineage>
</organism>
<dbReference type="Proteomes" id="UP000013827">
    <property type="component" value="Unassembled WGS sequence"/>
</dbReference>
<reference evidence="2" key="2">
    <citation type="submission" date="2024-10" db="UniProtKB">
        <authorList>
            <consortium name="EnsemblProtists"/>
        </authorList>
    </citation>
    <scope>IDENTIFICATION</scope>
</reference>
<dbReference type="AlphaFoldDB" id="A0A0D3KNP8"/>
<evidence type="ECO:0000313" key="3">
    <source>
        <dbReference type="Proteomes" id="UP000013827"/>
    </source>
</evidence>
<feature type="region of interest" description="Disordered" evidence="1">
    <location>
        <begin position="466"/>
        <end position="520"/>
    </location>
</feature>
<dbReference type="GeneID" id="17282653"/>
<evidence type="ECO:0008006" key="4">
    <source>
        <dbReference type="Google" id="ProtNLM"/>
    </source>
</evidence>
<dbReference type="HOGENOM" id="CLU_409079_0_0_1"/>
<name>A0A0D3KNP8_EMIH1</name>
<feature type="compositionally biased region" description="Gly residues" evidence="1">
    <location>
        <begin position="474"/>
        <end position="511"/>
    </location>
</feature>
<sequence length="672" mass="70417">MVARHHHRRLLHHRGHVVARVRGAKRKWANASFLASRLAEFNTGFDFITGSCGGHAFSFGLGTTLRRCEEFSIKPHYSSAKFEAGSPATRISARIVGQSFSATTLREGKRDAYPGSNAGRFKTSAMAEGAIEGVKRRQRGTRILSRLLSGTHPCARCSCDAGTEVWEGQLVCAECGWVLETVTDDCVAGTQRVLDERGWHLVEERVREMGAALRLDDDSVQMASALVKSALGTPPDRKGSAALEEHAPCCLLLASRRCRSASVLTLRDVVLHSRIPPLRVTRCWLRLLGKLAAEQQRLDSASPSSSADGSTERRSFALDTRALLERDCDTLHRAAEVAELGGYAGTMAPRGPGRLLAGRLLELASAEWLLEGRQPETSCGAVALVALGAAAPSKPSGRGEGGEGRLIAAVCSALRLSQTQVKLRAAELRSVAVSLARSLPGRARLSEREVLRSLSSALDEASLQRAAAAAEASGEGGGGGDGGDKGGGGEGGGGEGGGGEGGGGEGGGGAPPSGPPSFAANAARRDRLRGKLAAAKERIAAGGGARCDLDGEDVQLERSLRHGVSEEALEQGFFSSGFFCSAGAADDAEAAGGSDEEGAGVGPYLIRDAAEVAAKTRAWEEMHGKHVEAQAVREVKRQRLASKPTESCSVAGLTLLPGSRLQLPTEWTWSGT</sequence>
<dbReference type="RefSeq" id="XP_005789812.1">
    <property type="nucleotide sequence ID" value="XM_005789755.1"/>
</dbReference>
<proteinExistence type="predicted"/>
<dbReference type="EnsemblProtists" id="EOD37383">
    <property type="protein sequence ID" value="EOD37383"/>
    <property type="gene ID" value="EMIHUDRAFT_467050"/>
</dbReference>
<evidence type="ECO:0000313" key="2">
    <source>
        <dbReference type="EnsemblProtists" id="EOD37383"/>
    </source>
</evidence>
<protein>
    <recommendedName>
        <fullName evidence="4">TFIIB-type domain-containing protein</fullName>
    </recommendedName>
</protein>
<dbReference type="PaxDb" id="2903-EOD37383"/>
<keyword evidence="3" id="KW-1185">Reference proteome</keyword>
<dbReference type="CDD" id="cd00043">
    <property type="entry name" value="CYCLIN_SF"/>
    <property type="match status" value="1"/>
</dbReference>
<reference evidence="3" key="1">
    <citation type="journal article" date="2013" name="Nature">
        <title>Pan genome of the phytoplankton Emiliania underpins its global distribution.</title>
        <authorList>
            <person name="Read B.A."/>
            <person name="Kegel J."/>
            <person name="Klute M.J."/>
            <person name="Kuo A."/>
            <person name="Lefebvre S.C."/>
            <person name="Maumus F."/>
            <person name="Mayer C."/>
            <person name="Miller J."/>
            <person name="Monier A."/>
            <person name="Salamov A."/>
            <person name="Young J."/>
            <person name="Aguilar M."/>
            <person name="Claverie J.M."/>
            <person name="Frickenhaus S."/>
            <person name="Gonzalez K."/>
            <person name="Herman E.K."/>
            <person name="Lin Y.C."/>
            <person name="Napier J."/>
            <person name="Ogata H."/>
            <person name="Sarno A.F."/>
            <person name="Shmutz J."/>
            <person name="Schroeder D."/>
            <person name="de Vargas C."/>
            <person name="Verret F."/>
            <person name="von Dassow P."/>
            <person name="Valentin K."/>
            <person name="Van de Peer Y."/>
            <person name="Wheeler G."/>
            <person name="Dacks J.B."/>
            <person name="Delwiche C.F."/>
            <person name="Dyhrman S.T."/>
            <person name="Glockner G."/>
            <person name="John U."/>
            <person name="Richards T."/>
            <person name="Worden A.Z."/>
            <person name="Zhang X."/>
            <person name="Grigoriev I.V."/>
            <person name="Allen A.E."/>
            <person name="Bidle K."/>
            <person name="Borodovsky M."/>
            <person name="Bowler C."/>
            <person name="Brownlee C."/>
            <person name="Cock J.M."/>
            <person name="Elias M."/>
            <person name="Gladyshev V.N."/>
            <person name="Groth M."/>
            <person name="Guda C."/>
            <person name="Hadaegh A."/>
            <person name="Iglesias-Rodriguez M.D."/>
            <person name="Jenkins J."/>
            <person name="Jones B.M."/>
            <person name="Lawson T."/>
            <person name="Leese F."/>
            <person name="Lindquist E."/>
            <person name="Lobanov A."/>
            <person name="Lomsadze A."/>
            <person name="Malik S.B."/>
            <person name="Marsh M.E."/>
            <person name="Mackinder L."/>
            <person name="Mock T."/>
            <person name="Mueller-Roeber B."/>
            <person name="Pagarete A."/>
            <person name="Parker M."/>
            <person name="Probert I."/>
            <person name="Quesneville H."/>
            <person name="Raines C."/>
            <person name="Rensing S.A."/>
            <person name="Riano-Pachon D.M."/>
            <person name="Richier S."/>
            <person name="Rokitta S."/>
            <person name="Shiraiwa Y."/>
            <person name="Soanes D.M."/>
            <person name="van der Giezen M."/>
            <person name="Wahlund T.M."/>
            <person name="Williams B."/>
            <person name="Wilson W."/>
            <person name="Wolfe G."/>
            <person name="Wurch L.L."/>
        </authorList>
    </citation>
    <scope>NUCLEOTIDE SEQUENCE</scope>
</reference>